<keyword evidence="3" id="KW-0574">Periplasm</keyword>
<accession>A0A0P1HQF1</accession>
<evidence type="ECO:0000256" key="3">
    <source>
        <dbReference type="ARBA" id="ARBA00022764"/>
    </source>
</evidence>
<dbReference type="STRING" id="1396826.PHA8399_02219"/>
<comment type="subcellular location">
    <subcellularLocation>
        <location evidence="1">Periplasm</location>
    </subcellularLocation>
</comment>
<sequence length="356" mass="37861">MGMVKNFLGGLTIAASLGVTAASAETVIYYGHSGPDRGTVPAALKWYNSRIGELSGGDLRMDVQWGGALFKASAALQGIGDGVADAGSIIAAYFQKGMAAYSLADFPIGGPNAWVAMRAADHLMRSESQITEHLARQNLVYIGTFTASAVNVACTGAPIRSVSDIKGKKVRGAGVYGKVFGEMGATPVNLSVYEAYQGLDTGLIDCSQGYDYIIPSLKWEEVIDSYTVLNWGQIGGYGMFMNKQVFDSLEAGQQQVLMQAGEELADQFAKIVTGANDKAMQAMISGGTARKIEVIELSEADKALLNAAAEPFIADWMENARSVGLDADRLMATYTAAVAQYTAEFEAKGYPWMRGN</sequence>
<organism evidence="5 6">
    <name type="scientific">Leisingera aquaemixtae</name>
    <dbReference type="NCBI Taxonomy" id="1396826"/>
    <lineage>
        <taxon>Bacteria</taxon>
        <taxon>Pseudomonadati</taxon>
        <taxon>Pseudomonadota</taxon>
        <taxon>Alphaproteobacteria</taxon>
        <taxon>Rhodobacterales</taxon>
        <taxon>Roseobacteraceae</taxon>
        <taxon>Leisingera</taxon>
    </lineage>
</organism>
<dbReference type="NCBIfam" id="NF037995">
    <property type="entry name" value="TRAP_S1"/>
    <property type="match status" value="1"/>
</dbReference>
<dbReference type="PANTHER" id="PTHR33376:SF15">
    <property type="entry name" value="BLL6794 PROTEIN"/>
    <property type="match status" value="1"/>
</dbReference>
<reference evidence="5 6" key="1">
    <citation type="submission" date="2015-09" db="EMBL/GenBank/DDBJ databases">
        <authorList>
            <consortium name="Swine Surveillance"/>
        </authorList>
    </citation>
    <scope>NUCLEOTIDE SEQUENCE [LARGE SCALE GENOMIC DNA]</scope>
    <source>
        <strain evidence="5 6">CECT 8399</strain>
    </source>
</reference>
<dbReference type="GO" id="GO:0042597">
    <property type="term" value="C:periplasmic space"/>
    <property type="evidence" value="ECO:0007669"/>
    <property type="project" value="UniProtKB-SubCell"/>
</dbReference>
<evidence type="ECO:0000256" key="1">
    <source>
        <dbReference type="ARBA" id="ARBA00004418"/>
    </source>
</evidence>
<protein>
    <submittedName>
        <fullName evidence="5">C4-dicarboxylate-binding periplasmic protein</fullName>
    </submittedName>
</protein>
<dbReference type="RefSeq" id="WP_058286203.1">
    <property type="nucleotide sequence ID" value="NZ_CYSR01000022.1"/>
</dbReference>
<proteinExistence type="predicted"/>
<evidence type="ECO:0000313" key="5">
    <source>
        <dbReference type="EMBL" id="CUI00093.1"/>
    </source>
</evidence>
<gene>
    <name evidence="5" type="primary">dctP_2</name>
    <name evidence="5" type="ORF">PHA8399_02219</name>
</gene>
<name>A0A0P1HQF1_9RHOB</name>
<dbReference type="Pfam" id="PF03480">
    <property type="entry name" value="DctP"/>
    <property type="match status" value="1"/>
</dbReference>
<keyword evidence="2 4" id="KW-0732">Signal</keyword>
<evidence type="ECO:0000256" key="4">
    <source>
        <dbReference type="SAM" id="SignalP"/>
    </source>
</evidence>
<dbReference type="EMBL" id="CYSR01000022">
    <property type="protein sequence ID" value="CUI00093.1"/>
    <property type="molecule type" value="Genomic_DNA"/>
</dbReference>
<dbReference type="InterPro" id="IPR018389">
    <property type="entry name" value="DctP_fam"/>
</dbReference>
<dbReference type="PANTHER" id="PTHR33376">
    <property type="match status" value="1"/>
</dbReference>
<dbReference type="CDD" id="cd13666">
    <property type="entry name" value="PBP2_TRAP_DctP_like_1"/>
    <property type="match status" value="1"/>
</dbReference>
<dbReference type="InterPro" id="IPR038404">
    <property type="entry name" value="TRAP_DctP_sf"/>
</dbReference>
<dbReference type="GO" id="GO:0055085">
    <property type="term" value="P:transmembrane transport"/>
    <property type="evidence" value="ECO:0007669"/>
    <property type="project" value="InterPro"/>
</dbReference>
<dbReference type="Gene3D" id="3.40.190.170">
    <property type="entry name" value="Bacterial extracellular solute-binding protein, family 7"/>
    <property type="match status" value="1"/>
</dbReference>
<evidence type="ECO:0000256" key="2">
    <source>
        <dbReference type="ARBA" id="ARBA00022729"/>
    </source>
</evidence>
<feature type="signal peptide" evidence="4">
    <location>
        <begin position="1"/>
        <end position="21"/>
    </location>
</feature>
<evidence type="ECO:0000313" key="6">
    <source>
        <dbReference type="Proteomes" id="UP000051326"/>
    </source>
</evidence>
<dbReference type="AlphaFoldDB" id="A0A0P1HQF1"/>
<feature type="chain" id="PRO_5006064532" evidence="4">
    <location>
        <begin position="22"/>
        <end position="356"/>
    </location>
</feature>
<dbReference type="Proteomes" id="UP000051326">
    <property type="component" value="Unassembled WGS sequence"/>
</dbReference>